<gene>
    <name evidence="2" type="ORF">VB854_11195</name>
</gene>
<dbReference type="EMBL" id="JAYGHT010000035">
    <property type="protein sequence ID" value="MEA5519509.1"/>
    <property type="molecule type" value="Genomic_DNA"/>
</dbReference>
<feature type="domain" description="PLD phosphodiesterase" evidence="1">
    <location>
        <begin position="197"/>
        <end position="219"/>
    </location>
</feature>
<dbReference type="Gene3D" id="3.30.870.10">
    <property type="entry name" value="Endonuclease Chain A"/>
    <property type="match status" value="1"/>
</dbReference>
<dbReference type="Gene3D" id="2.160.20.80">
    <property type="entry name" value="E3 ubiquitin-protein ligase SopA"/>
    <property type="match status" value="3"/>
</dbReference>
<dbReference type="Proteomes" id="UP001301728">
    <property type="component" value="Unassembled WGS sequence"/>
</dbReference>
<dbReference type="RefSeq" id="WP_323275110.1">
    <property type="nucleotide sequence ID" value="NZ_JAYGHT010000035.1"/>
</dbReference>
<dbReference type="InterPro" id="IPR001736">
    <property type="entry name" value="PLipase_D/transphosphatidylase"/>
</dbReference>
<proteinExistence type="predicted"/>
<dbReference type="SUPFAM" id="SSF141571">
    <property type="entry name" value="Pentapeptide repeat-like"/>
    <property type="match status" value="2"/>
</dbReference>
<dbReference type="InterPro" id="IPR025202">
    <property type="entry name" value="PLD-like_dom"/>
</dbReference>
<dbReference type="Pfam" id="PF00805">
    <property type="entry name" value="Pentapeptide"/>
    <property type="match status" value="7"/>
</dbReference>
<sequence length="689" mass="76537">MSSQPEPDLVTRISQLEQQQVQLKKYMTSLKRRLDEYSQQFNTRPEPQQLAELQKRLDELCENQVNISSSPETEIPISVEIIPTIPLLETEVIVSSSESQLVFDRLGSRSVLLEALEIAEERVIIVCPWLNCNSIDEHLLQKFRYCLNRNCQIEIGWGYLGDRNKIGKGWRYNALSDLQQLEQEYPDLFRLKLLGTHEKYLVCDDKFAMVGSHNVLTSGVHSAEREVGIRTTDLQIIQGLINRFDESQETEKSEIVQQFLGSIQRLDEAEYLEGIVETEDIDEDEEDENKIEEEPKPLITGGEFLRLYNEGQRDFTEMNLVGIKFRNNHFFQNVNFSKANLYEANFNHTIWENMNLIEANLKEASLNEVRKNNTNNYVVLDRANLENATLYKAQLQYGRLPNTNLKEANLISANLQGADLRKADLTRANLSHADLSKEVNLTEANLSYANLTGTDLSKANLRKANLSHANLSRAILLEANLQQANLTGANLESAIYNETTNFPIGFDINNAKAYYISSKSSLKNANMSGRNLSQFNLSGANLEGANLSQANLTSINLSSANLRNANLNGSKLTCANLCGAILTGATFQGAELNSINWSNANLSGVNLSQANLLGANLKSANLNNADLRGVYLSGATLGGANLISVDLRAANLKNADLTGADLTNAKLDGADLTNAKLKGATMPDGTVHE</sequence>
<dbReference type="InterPro" id="IPR051082">
    <property type="entry name" value="Pentapeptide-BTB/POZ_domain"/>
</dbReference>
<reference evidence="2 3" key="1">
    <citation type="submission" date="2023-12" db="EMBL/GenBank/DDBJ databases">
        <title>Baltic Sea Cyanobacteria.</title>
        <authorList>
            <person name="Delbaje E."/>
            <person name="Fewer D.P."/>
            <person name="Shishido T.K."/>
        </authorList>
    </citation>
    <scope>NUCLEOTIDE SEQUENCE [LARGE SCALE GENOMIC DNA]</scope>
    <source>
        <strain evidence="2 3">CCNP 1315</strain>
    </source>
</reference>
<dbReference type="PROSITE" id="PS50035">
    <property type="entry name" value="PLD"/>
    <property type="match status" value="1"/>
</dbReference>
<dbReference type="PANTHER" id="PTHR14136">
    <property type="entry name" value="BTB_POZ DOMAIN-CONTAINING PROTEIN KCTD9"/>
    <property type="match status" value="1"/>
</dbReference>
<organism evidence="2 3">
    <name type="scientific">Limnoraphis robusta CCNP1315</name>
    <dbReference type="NCBI Taxonomy" id="3110306"/>
    <lineage>
        <taxon>Bacteria</taxon>
        <taxon>Bacillati</taxon>
        <taxon>Cyanobacteriota</taxon>
        <taxon>Cyanophyceae</taxon>
        <taxon>Oscillatoriophycideae</taxon>
        <taxon>Oscillatoriales</taxon>
        <taxon>Sirenicapillariaceae</taxon>
        <taxon>Limnoraphis</taxon>
    </lineage>
</organism>
<evidence type="ECO:0000313" key="3">
    <source>
        <dbReference type="Proteomes" id="UP001301728"/>
    </source>
</evidence>
<accession>A0ABU5TXA3</accession>
<protein>
    <submittedName>
        <fullName evidence="2">Pentapeptide repeat-containing protein</fullName>
    </submittedName>
</protein>
<name>A0ABU5TXA3_9CYAN</name>
<dbReference type="SUPFAM" id="SSF56024">
    <property type="entry name" value="Phospholipase D/nuclease"/>
    <property type="match status" value="1"/>
</dbReference>
<evidence type="ECO:0000259" key="1">
    <source>
        <dbReference type="PROSITE" id="PS50035"/>
    </source>
</evidence>
<comment type="caution">
    <text evidence="2">The sequence shown here is derived from an EMBL/GenBank/DDBJ whole genome shotgun (WGS) entry which is preliminary data.</text>
</comment>
<dbReference type="InterPro" id="IPR001646">
    <property type="entry name" value="5peptide_repeat"/>
</dbReference>
<dbReference type="CDD" id="cd09133">
    <property type="entry name" value="PLDc_unchar5"/>
    <property type="match status" value="1"/>
</dbReference>
<keyword evidence="3" id="KW-1185">Reference proteome</keyword>
<evidence type="ECO:0000313" key="2">
    <source>
        <dbReference type="EMBL" id="MEA5519509.1"/>
    </source>
</evidence>
<dbReference type="Pfam" id="PF13091">
    <property type="entry name" value="PLDc_2"/>
    <property type="match status" value="1"/>
</dbReference>
<dbReference type="PANTHER" id="PTHR14136:SF17">
    <property type="entry name" value="BTB_POZ DOMAIN-CONTAINING PROTEIN KCTD9"/>
    <property type="match status" value="1"/>
</dbReference>